<evidence type="ECO:0000313" key="8">
    <source>
        <dbReference type="EMBL" id="MEU1951944.1"/>
    </source>
</evidence>
<dbReference type="PANTHER" id="PTHR36115">
    <property type="entry name" value="PROLINE-RICH ANTIGEN HOMOLOG-RELATED"/>
    <property type="match status" value="1"/>
</dbReference>
<name>A0ABV2WM35_9NOCA</name>
<comment type="subcellular location">
    <subcellularLocation>
        <location evidence="1">Cell membrane</location>
        <topology evidence="1">Multi-pass membrane protein</topology>
    </subcellularLocation>
</comment>
<dbReference type="InterPro" id="IPR010432">
    <property type="entry name" value="RDD"/>
</dbReference>
<protein>
    <submittedName>
        <fullName evidence="8">RDD family protein</fullName>
    </submittedName>
</protein>
<evidence type="ECO:0000259" key="7">
    <source>
        <dbReference type="Pfam" id="PF06271"/>
    </source>
</evidence>
<organism evidence="8 9">
    <name type="scientific">Nocardia rhamnosiphila</name>
    <dbReference type="NCBI Taxonomy" id="426716"/>
    <lineage>
        <taxon>Bacteria</taxon>
        <taxon>Bacillati</taxon>
        <taxon>Actinomycetota</taxon>
        <taxon>Actinomycetes</taxon>
        <taxon>Mycobacteriales</taxon>
        <taxon>Nocardiaceae</taxon>
        <taxon>Nocardia</taxon>
    </lineage>
</organism>
<dbReference type="PANTHER" id="PTHR36115:SF4">
    <property type="entry name" value="MEMBRANE PROTEIN"/>
    <property type="match status" value="1"/>
</dbReference>
<evidence type="ECO:0000256" key="5">
    <source>
        <dbReference type="ARBA" id="ARBA00023136"/>
    </source>
</evidence>
<evidence type="ECO:0000256" key="2">
    <source>
        <dbReference type="ARBA" id="ARBA00022475"/>
    </source>
</evidence>
<comment type="caution">
    <text evidence="8">The sequence shown here is derived from an EMBL/GenBank/DDBJ whole genome shotgun (WGS) entry which is preliminary data.</text>
</comment>
<dbReference type="Proteomes" id="UP001550628">
    <property type="component" value="Unassembled WGS sequence"/>
</dbReference>
<evidence type="ECO:0000256" key="6">
    <source>
        <dbReference type="SAM" id="Phobius"/>
    </source>
</evidence>
<evidence type="ECO:0000256" key="1">
    <source>
        <dbReference type="ARBA" id="ARBA00004651"/>
    </source>
</evidence>
<evidence type="ECO:0000313" key="9">
    <source>
        <dbReference type="Proteomes" id="UP001550628"/>
    </source>
</evidence>
<keyword evidence="9" id="KW-1185">Reference proteome</keyword>
<dbReference type="RefSeq" id="WP_030520282.1">
    <property type="nucleotide sequence ID" value="NZ_JBEXYG010000002.1"/>
</dbReference>
<feature type="transmembrane region" description="Helical" evidence="6">
    <location>
        <begin position="29"/>
        <end position="46"/>
    </location>
</feature>
<reference evidence="8 9" key="1">
    <citation type="submission" date="2024-06" db="EMBL/GenBank/DDBJ databases">
        <title>The Natural Products Discovery Center: Release of the First 8490 Sequenced Strains for Exploring Actinobacteria Biosynthetic Diversity.</title>
        <authorList>
            <person name="Kalkreuter E."/>
            <person name="Kautsar S.A."/>
            <person name="Yang D."/>
            <person name="Bader C.D."/>
            <person name="Teijaro C.N."/>
            <person name="Fluegel L."/>
            <person name="Davis C.M."/>
            <person name="Simpson J.R."/>
            <person name="Lauterbach L."/>
            <person name="Steele A.D."/>
            <person name="Gui C."/>
            <person name="Meng S."/>
            <person name="Li G."/>
            <person name="Viehrig K."/>
            <person name="Ye F."/>
            <person name="Su P."/>
            <person name="Kiefer A.F."/>
            <person name="Nichols A."/>
            <person name="Cepeda A.J."/>
            <person name="Yan W."/>
            <person name="Fan B."/>
            <person name="Jiang Y."/>
            <person name="Adhikari A."/>
            <person name="Zheng C.-J."/>
            <person name="Schuster L."/>
            <person name="Cowan T.M."/>
            <person name="Smanski M.J."/>
            <person name="Chevrette M.G."/>
            <person name="De Carvalho L.P.S."/>
            <person name="Shen B."/>
        </authorList>
    </citation>
    <scope>NUCLEOTIDE SEQUENCE [LARGE SCALE GENOMIC DNA]</scope>
    <source>
        <strain evidence="8 9">NPDC019708</strain>
    </source>
</reference>
<feature type="transmembrane region" description="Helical" evidence="6">
    <location>
        <begin position="111"/>
        <end position="135"/>
    </location>
</feature>
<keyword evidence="2" id="KW-1003">Cell membrane</keyword>
<dbReference type="GeneID" id="96241939"/>
<feature type="domain" description="RDD" evidence="7">
    <location>
        <begin position="19"/>
        <end position="148"/>
    </location>
</feature>
<keyword evidence="5 6" id="KW-0472">Membrane</keyword>
<dbReference type="InterPro" id="IPR051791">
    <property type="entry name" value="Pra-immunoreactive"/>
</dbReference>
<accession>A0ABV2WM35</accession>
<gene>
    <name evidence="8" type="ORF">ABZ510_08765</name>
</gene>
<evidence type="ECO:0000256" key="4">
    <source>
        <dbReference type="ARBA" id="ARBA00022989"/>
    </source>
</evidence>
<dbReference type="Pfam" id="PF06271">
    <property type="entry name" value="RDD"/>
    <property type="match status" value="1"/>
</dbReference>
<keyword evidence="3 6" id="KW-0812">Transmembrane</keyword>
<keyword evidence="4 6" id="KW-1133">Transmembrane helix</keyword>
<feature type="transmembrane region" description="Helical" evidence="6">
    <location>
        <begin position="52"/>
        <end position="72"/>
    </location>
</feature>
<sequence>MTTGAYDPRFTAAAGITPGGLGKRAAARFIDWIVAAIVGGIFFWLLNKTAHTPGWVSILPGAGFAFLYFVGFEVTSGSTPGKKLLGLHVNGSGGAAKPGLKESALRNAYMLLNLVPCIGGVLWFFAALGIAVTVASSSTKQGWHDRVADGTQVVETS</sequence>
<evidence type="ECO:0000256" key="3">
    <source>
        <dbReference type="ARBA" id="ARBA00022692"/>
    </source>
</evidence>
<dbReference type="EMBL" id="JBEYBF010000004">
    <property type="protein sequence ID" value="MEU1951944.1"/>
    <property type="molecule type" value="Genomic_DNA"/>
</dbReference>
<proteinExistence type="predicted"/>